<sequence length="398" mass="44640">MVVNDQRMSFRKNLEQALRIVRGSRVARAIWVDAICIDQSSTAERSRQVARMFGIYDRAIEVICYVGKPVITMNEKGQYDIGQEGNKIGPEGYPKLCVALYKFLCRPYFRRIWVVREVAISTEPGIVVDSRKGVAFGSLGAAAYNLQAIIAFNPVLRSRMAEADPELEATGLSYESLIFVRKLFYFRHLRAAGAVFGQLFPHTIRPDSSGFLKAAIHARDFEATGERDKIFALWNLAQDKDGLEFSLVYSKSFEAVFLDFATAWARQHGSLDIIAVSEPHSDATGFYDTTPSWCPHWATSSATSCMVRRERIPMRPMMCMDDLDGELYSADGGVAQLRDSDDLFSFVGNVLQCRGIILDNIGMVVDGPCELPKDFVFLPPDPDTFHKVQEWSAAIQQI</sequence>
<dbReference type="Pfam" id="PF06985">
    <property type="entry name" value="HET"/>
    <property type="match status" value="1"/>
</dbReference>
<dbReference type="InterPro" id="IPR010730">
    <property type="entry name" value="HET"/>
</dbReference>
<feature type="domain" description="Heterokaryon incompatibility" evidence="1">
    <location>
        <begin position="3"/>
        <end position="117"/>
    </location>
</feature>
<evidence type="ECO:0000313" key="2">
    <source>
        <dbReference type="EMBL" id="KDN65012.1"/>
    </source>
</evidence>
<dbReference type="STRING" id="1173701.A0A066X7R9"/>
<comment type="caution">
    <text evidence="2">The sequence shown here is derived from an EMBL/GenBank/DDBJ whole genome shotgun (WGS) entry which is preliminary data.</text>
</comment>
<evidence type="ECO:0000259" key="1">
    <source>
        <dbReference type="Pfam" id="PF06985"/>
    </source>
</evidence>
<dbReference type="Proteomes" id="UP000027238">
    <property type="component" value="Unassembled WGS sequence"/>
</dbReference>
<dbReference type="InterPro" id="IPR052895">
    <property type="entry name" value="HetReg/Transcr_Mod"/>
</dbReference>
<evidence type="ECO:0000313" key="3">
    <source>
        <dbReference type="Proteomes" id="UP000027238"/>
    </source>
</evidence>
<dbReference type="AlphaFoldDB" id="A0A066X7R9"/>
<proteinExistence type="predicted"/>
<organism evidence="2 3">
    <name type="scientific">Colletotrichum sublineola</name>
    <name type="common">Sorghum anthracnose fungus</name>
    <dbReference type="NCBI Taxonomy" id="1173701"/>
    <lineage>
        <taxon>Eukaryota</taxon>
        <taxon>Fungi</taxon>
        <taxon>Dikarya</taxon>
        <taxon>Ascomycota</taxon>
        <taxon>Pezizomycotina</taxon>
        <taxon>Sordariomycetes</taxon>
        <taxon>Hypocreomycetidae</taxon>
        <taxon>Glomerellales</taxon>
        <taxon>Glomerellaceae</taxon>
        <taxon>Colletotrichum</taxon>
        <taxon>Colletotrichum graminicola species complex</taxon>
    </lineage>
</organism>
<dbReference type="PANTHER" id="PTHR24148">
    <property type="entry name" value="ANKYRIN REPEAT DOMAIN-CONTAINING PROTEIN 39 HOMOLOG-RELATED"/>
    <property type="match status" value="1"/>
</dbReference>
<dbReference type="PANTHER" id="PTHR24148:SF64">
    <property type="entry name" value="HETEROKARYON INCOMPATIBILITY DOMAIN-CONTAINING PROTEIN"/>
    <property type="match status" value="1"/>
</dbReference>
<name>A0A066X7R9_COLSU</name>
<dbReference type="OrthoDB" id="2157530at2759"/>
<gene>
    <name evidence="2" type="ORF">CSUB01_05549</name>
</gene>
<keyword evidence="3" id="KW-1185">Reference proteome</keyword>
<accession>A0A066X7R9</accession>
<dbReference type="EMBL" id="JMSE01001075">
    <property type="protein sequence ID" value="KDN65012.1"/>
    <property type="molecule type" value="Genomic_DNA"/>
</dbReference>
<protein>
    <submittedName>
        <fullName evidence="2">Putative HET domain-containing protein</fullName>
    </submittedName>
</protein>
<dbReference type="eggNOG" id="ENOG502SJHU">
    <property type="taxonomic scope" value="Eukaryota"/>
</dbReference>
<reference evidence="3" key="1">
    <citation type="journal article" date="2014" name="Genome Announc.">
        <title>Draft genome sequence of Colletotrichum sublineola, a destructive pathogen of cultivated sorghum.</title>
        <authorList>
            <person name="Baroncelli R."/>
            <person name="Sanz-Martin J.M."/>
            <person name="Rech G.E."/>
            <person name="Sukno S.A."/>
            <person name="Thon M.R."/>
        </authorList>
    </citation>
    <scope>NUCLEOTIDE SEQUENCE [LARGE SCALE GENOMIC DNA]</scope>
    <source>
        <strain evidence="3">TX430BB</strain>
    </source>
</reference>
<dbReference type="HOGENOM" id="CLU_692631_0_0_1"/>